<gene>
    <name evidence="2" type="ORF">Enr13x_20050</name>
</gene>
<feature type="transmembrane region" description="Helical" evidence="1">
    <location>
        <begin position="146"/>
        <end position="170"/>
    </location>
</feature>
<keyword evidence="1" id="KW-1133">Transmembrane helix</keyword>
<dbReference type="EMBL" id="CP037423">
    <property type="protein sequence ID" value="QDV42162.1"/>
    <property type="molecule type" value="Genomic_DNA"/>
</dbReference>
<name>A0A518HMT2_9BACT</name>
<feature type="transmembrane region" description="Helical" evidence="1">
    <location>
        <begin position="79"/>
        <end position="95"/>
    </location>
</feature>
<evidence type="ECO:0000256" key="1">
    <source>
        <dbReference type="SAM" id="Phobius"/>
    </source>
</evidence>
<keyword evidence="3" id="KW-1185">Reference proteome</keyword>
<dbReference type="KEGG" id="snep:Enr13x_20050"/>
<dbReference type="Proteomes" id="UP000319004">
    <property type="component" value="Chromosome"/>
</dbReference>
<proteinExistence type="predicted"/>
<sequence>MRGSIAIRSPTIGMATNPYDAPAIESHNEEPLRVSDSPQVGNTRPSYWRYAIAALATVAFLSLGYMFLVSMRGRQWLEASAYLAGSLSAIPWALYDSKTRDCFAGSIVIAVGSLCAAAAQVCYFAMFKFEWFNGIFNDKGAGEFGMLLFGGVAFVGSAYLCWRLLALIGLTSPPLQLLRTHAESGGPCE</sequence>
<organism evidence="2 3">
    <name type="scientific">Stieleria neptunia</name>
    <dbReference type="NCBI Taxonomy" id="2527979"/>
    <lineage>
        <taxon>Bacteria</taxon>
        <taxon>Pseudomonadati</taxon>
        <taxon>Planctomycetota</taxon>
        <taxon>Planctomycetia</taxon>
        <taxon>Pirellulales</taxon>
        <taxon>Pirellulaceae</taxon>
        <taxon>Stieleria</taxon>
    </lineage>
</organism>
<keyword evidence="1" id="KW-0472">Membrane</keyword>
<dbReference type="AlphaFoldDB" id="A0A518HMT2"/>
<evidence type="ECO:0000313" key="2">
    <source>
        <dbReference type="EMBL" id="QDV42162.1"/>
    </source>
</evidence>
<accession>A0A518HMT2</accession>
<feature type="transmembrane region" description="Helical" evidence="1">
    <location>
        <begin position="47"/>
        <end position="67"/>
    </location>
</feature>
<reference evidence="2 3" key="1">
    <citation type="submission" date="2019-03" db="EMBL/GenBank/DDBJ databases">
        <title>Deep-cultivation of Planctomycetes and their phenomic and genomic characterization uncovers novel biology.</title>
        <authorList>
            <person name="Wiegand S."/>
            <person name="Jogler M."/>
            <person name="Boedeker C."/>
            <person name="Pinto D."/>
            <person name="Vollmers J."/>
            <person name="Rivas-Marin E."/>
            <person name="Kohn T."/>
            <person name="Peeters S.H."/>
            <person name="Heuer A."/>
            <person name="Rast P."/>
            <person name="Oberbeckmann S."/>
            <person name="Bunk B."/>
            <person name="Jeske O."/>
            <person name="Meyerdierks A."/>
            <person name="Storesund J.E."/>
            <person name="Kallscheuer N."/>
            <person name="Luecker S."/>
            <person name="Lage O.M."/>
            <person name="Pohl T."/>
            <person name="Merkel B.J."/>
            <person name="Hornburger P."/>
            <person name="Mueller R.-W."/>
            <person name="Bruemmer F."/>
            <person name="Labrenz M."/>
            <person name="Spormann A.M."/>
            <person name="Op den Camp H."/>
            <person name="Overmann J."/>
            <person name="Amann R."/>
            <person name="Jetten M.S.M."/>
            <person name="Mascher T."/>
            <person name="Medema M.H."/>
            <person name="Devos D.P."/>
            <person name="Kaster A.-K."/>
            <person name="Ovreas L."/>
            <person name="Rohde M."/>
            <person name="Galperin M.Y."/>
            <person name="Jogler C."/>
        </authorList>
    </citation>
    <scope>NUCLEOTIDE SEQUENCE [LARGE SCALE GENOMIC DNA]</scope>
    <source>
        <strain evidence="2 3">Enr13</strain>
    </source>
</reference>
<keyword evidence="1" id="KW-0812">Transmembrane</keyword>
<protein>
    <submittedName>
        <fullName evidence="2">Uncharacterized protein</fullName>
    </submittedName>
</protein>
<feature type="transmembrane region" description="Helical" evidence="1">
    <location>
        <begin position="102"/>
        <end position="126"/>
    </location>
</feature>
<evidence type="ECO:0000313" key="3">
    <source>
        <dbReference type="Proteomes" id="UP000319004"/>
    </source>
</evidence>